<dbReference type="RefSeq" id="WP_050006392.1">
    <property type="nucleotide sequence ID" value="NZ_CAQJQL010000199.1"/>
</dbReference>
<proteinExistence type="inferred from homology"/>
<name>A0A0D8IVA8_9FIRM</name>
<dbReference type="SUPFAM" id="SSF143120">
    <property type="entry name" value="YefM-like"/>
    <property type="match status" value="1"/>
</dbReference>
<reference evidence="3" key="1">
    <citation type="submission" date="2015-02" db="EMBL/GenBank/DDBJ databases">
        <title>A novel member of the family Ruminococcaceae isolated from human feces.</title>
        <authorList>
            <person name="Shkoporov A.N."/>
            <person name="Chaplin A.V."/>
            <person name="Motuzova O.V."/>
            <person name="Kafarskaia L.I."/>
            <person name="Khokhlova E.V."/>
            <person name="Efimov B.A."/>
        </authorList>
    </citation>
    <scope>NUCLEOTIDE SEQUENCE [LARGE SCALE GENOMIC DNA]</scope>
    <source>
        <strain evidence="3">585-1</strain>
    </source>
</reference>
<keyword evidence="4" id="KW-1185">Reference proteome</keyword>
<dbReference type="GeneID" id="42858220"/>
<dbReference type="Pfam" id="PF02604">
    <property type="entry name" value="PhdYeFM_antitox"/>
    <property type="match status" value="1"/>
</dbReference>
<evidence type="ECO:0000313" key="4">
    <source>
        <dbReference type="Proteomes" id="UP000032483"/>
    </source>
</evidence>
<protein>
    <recommendedName>
        <fullName evidence="2">Antitoxin</fullName>
    </recommendedName>
</protein>
<dbReference type="InterPro" id="IPR036165">
    <property type="entry name" value="YefM-like_sf"/>
</dbReference>
<accession>A0A0D8IVA8</accession>
<evidence type="ECO:0000256" key="2">
    <source>
        <dbReference type="RuleBase" id="RU362080"/>
    </source>
</evidence>
<comment type="function">
    <text evidence="2">Antitoxin component of a type II toxin-antitoxin (TA) system.</text>
</comment>
<dbReference type="InterPro" id="IPR006442">
    <property type="entry name" value="Antitoxin_Phd/YefM"/>
</dbReference>
<evidence type="ECO:0000256" key="1">
    <source>
        <dbReference type="ARBA" id="ARBA00009981"/>
    </source>
</evidence>
<comment type="caution">
    <text evidence="3">The sequence shown here is derived from an EMBL/GenBank/DDBJ whole genome shotgun (WGS) entry which is preliminary data.</text>
</comment>
<dbReference type="Proteomes" id="UP000032483">
    <property type="component" value="Unassembled WGS sequence"/>
</dbReference>
<comment type="similarity">
    <text evidence="1 2">Belongs to the phD/YefM antitoxin family.</text>
</comment>
<gene>
    <name evidence="3" type="ORF">TQ39_16890</name>
</gene>
<sequence length="96" mass="10776">MNIKPSASIRNNYNEISKLCKSTGEPVYLTKSGEGDLVVMDIEAFSRREKMLALRETLLDIERDRINGAKYYSVDEVDAELRRAIAEASGHGRAEV</sequence>
<dbReference type="AlphaFoldDB" id="A0A0D8IVA8"/>
<organism evidence="3 4">
    <name type="scientific">Ruthenibacterium lactatiformans</name>
    <dbReference type="NCBI Taxonomy" id="1550024"/>
    <lineage>
        <taxon>Bacteria</taxon>
        <taxon>Bacillati</taxon>
        <taxon>Bacillota</taxon>
        <taxon>Clostridia</taxon>
        <taxon>Eubacteriales</taxon>
        <taxon>Oscillospiraceae</taxon>
        <taxon>Ruthenibacterium</taxon>
    </lineage>
</organism>
<dbReference type="EMBL" id="JXXK01000035">
    <property type="protein sequence ID" value="KJF38622.1"/>
    <property type="molecule type" value="Genomic_DNA"/>
</dbReference>
<evidence type="ECO:0000313" key="3">
    <source>
        <dbReference type="EMBL" id="KJF38622.1"/>
    </source>
</evidence>